<proteinExistence type="predicted"/>
<organismHost>
    <name type="scientific">Myodes glareolus</name>
    <name type="common">Bank vole</name>
    <name type="synonym">Clethrionomys glareolus</name>
    <dbReference type="NCBI Taxonomy" id="447135"/>
</organismHost>
<reference evidence="1" key="1">
    <citation type="submission" date="2018-04" db="EMBL/GenBank/DDBJ databases">
        <authorList>
            <person name="Go L.Y."/>
            <person name="Mitchell J.A."/>
        </authorList>
    </citation>
    <scope>NUCLEOTIDE SEQUENCE</scope>
    <source>
        <strain evidence="1">Ger/2015/Prairie-dog</strain>
    </source>
</reference>
<organism evidence="1">
    <name type="scientific">Cowpox virus</name>
    <name type="common">CPV</name>
    <dbReference type="NCBI Taxonomy" id="10243"/>
    <lineage>
        <taxon>Viruses</taxon>
        <taxon>Varidnaviria</taxon>
        <taxon>Bamfordvirae</taxon>
        <taxon>Nucleocytoviricota</taxon>
        <taxon>Pokkesviricetes</taxon>
        <taxon>Chitovirales</taxon>
        <taxon>Poxviridae</taxon>
        <taxon>Chordopoxvirinae</taxon>
        <taxon>Orthopoxvirus</taxon>
        <taxon>Orthopoxvirus cowpox</taxon>
    </lineage>
</organism>
<name>A0A2R8F8G2_COWPX</name>
<accession>A0A2R8F8G2</accession>
<organismHost>
    <name type="scientific">Bos taurus</name>
    <name type="common">Bovine</name>
    <dbReference type="NCBI Taxonomy" id="9913"/>
</organismHost>
<dbReference type="EMBL" id="LT993231">
    <property type="protein sequence ID" value="SPN68712.1"/>
    <property type="molecule type" value="Genomic_DNA"/>
</dbReference>
<organismHost>
    <name type="scientific">Felis catus</name>
    <name type="common">Cat</name>
    <name type="synonym">Felis silvestris catus</name>
    <dbReference type="NCBI Taxonomy" id="9685"/>
</organismHost>
<evidence type="ECO:0000313" key="1">
    <source>
        <dbReference type="EMBL" id="SPN68712.1"/>
    </source>
</evidence>
<organismHost>
    <name type="scientific">Homo sapiens</name>
    <name type="common">Human</name>
    <dbReference type="NCBI Taxonomy" id="9606"/>
</organismHost>
<dbReference type="Proteomes" id="UP000277211">
    <property type="component" value="Segment"/>
</dbReference>
<sequence length="70" mass="7476">MSVLINGTCFPGLFILSHLDGDEGLLSHAGDEGLSTLSTHEALLPSHSTVLTSHTLTAFRTRYLPSLVLI</sequence>
<protein>
    <submittedName>
        <fullName evidence="1">Uncharacterized protein</fullName>
    </submittedName>
</protein>
<organismHost>
    <name type="scientific">Loxodonta africana</name>
    <name type="common">African elephant</name>
    <dbReference type="NCBI Taxonomy" id="9785"/>
</organismHost>
<organismHost>
    <name type="scientific">Mus musculus</name>
    <name type="common">Mouse</name>
    <dbReference type="NCBI Taxonomy" id="10090"/>
</organismHost>
<organismHost>
    <name type="scientific">Apodemus sylvaticus</name>
    <name type="common">European woodmouse</name>
    <dbReference type="NCBI Taxonomy" id="10129"/>
</organismHost>
<organismHost>
    <name type="scientific">Microtus agrestis</name>
    <name type="common">Short-tailed field vole</name>
    <dbReference type="NCBI Taxonomy" id="29092"/>
</organismHost>
<gene>
    <name evidence="1" type="primary">gCPXV0216</name>
</gene>